<comment type="caution">
    <text evidence="2">The sequence shown here is derived from an EMBL/GenBank/DDBJ whole genome shotgun (WGS) entry which is preliminary data.</text>
</comment>
<organism evidence="2 3">
    <name type="scientific">Diploptera punctata</name>
    <name type="common">Pacific beetle cockroach</name>
    <dbReference type="NCBI Taxonomy" id="6984"/>
    <lineage>
        <taxon>Eukaryota</taxon>
        <taxon>Metazoa</taxon>
        <taxon>Ecdysozoa</taxon>
        <taxon>Arthropoda</taxon>
        <taxon>Hexapoda</taxon>
        <taxon>Insecta</taxon>
        <taxon>Pterygota</taxon>
        <taxon>Neoptera</taxon>
        <taxon>Polyneoptera</taxon>
        <taxon>Dictyoptera</taxon>
        <taxon>Blattodea</taxon>
        <taxon>Blaberoidea</taxon>
        <taxon>Blaberidae</taxon>
        <taxon>Diplopterinae</taxon>
        <taxon>Diploptera</taxon>
    </lineage>
</organism>
<evidence type="ECO:0000313" key="3">
    <source>
        <dbReference type="Proteomes" id="UP001233999"/>
    </source>
</evidence>
<evidence type="ECO:0000259" key="1">
    <source>
        <dbReference type="Pfam" id="PF16002"/>
    </source>
</evidence>
<accession>A0AAD7Z943</accession>
<keyword evidence="3" id="KW-1185">Reference proteome</keyword>
<proteinExistence type="predicted"/>
<name>A0AAD7Z943_DIPPU</name>
<feature type="non-terminal residue" evidence="2">
    <location>
        <position position="50"/>
    </location>
</feature>
<dbReference type="PANTHER" id="PTHR13425">
    <property type="entry name" value="HEADCASE PROTEIN"/>
    <property type="match status" value="1"/>
</dbReference>
<reference evidence="2" key="2">
    <citation type="submission" date="2023-05" db="EMBL/GenBank/DDBJ databases">
        <authorList>
            <person name="Fouks B."/>
        </authorList>
    </citation>
    <scope>NUCLEOTIDE SEQUENCE</scope>
    <source>
        <strain evidence="2">Stay&amp;Tobe</strain>
        <tissue evidence="2">Testes</tissue>
    </source>
</reference>
<feature type="non-terminal residue" evidence="2">
    <location>
        <position position="1"/>
    </location>
</feature>
<evidence type="ECO:0000313" key="2">
    <source>
        <dbReference type="EMBL" id="KAJ9575867.1"/>
    </source>
</evidence>
<dbReference type="Proteomes" id="UP001233999">
    <property type="component" value="Unassembled WGS sequence"/>
</dbReference>
<dbReference type="EMBL" id="JASPKZ010009818">
    <property type="protein sequence ID" value="KAJ9575867.1"/>
    <property type="molecule type" value="Genomic_DNA"/>
</dbReference>
<gene>
    <name evidence="2" type="ORF">L9F63_007275</name>
</gene>
<dbReference type="AlphaFoldDB" id="A0AAD7Z943"/>
<feature type="domain" description="Headcase middle" evidence="1">
    <location>
        <begin position="1"/>
        <end position="41"/>
    </location>
</feature>
<dbReference type="InterPro" id="IPR026066">
    <property type="entry name" value="Headcase"/>
</dbReference>
<dbReference type="PANTHER" id="PTHR13425:SF3">
    <property type="entry name" value="HEADCASE PROTEIN HOMOLOG"/>
    <property type="match status" value="1"/>
</dbReference>
<protein>
    <recommendedName>
        <fullName evidence="1">Headcase middle domain-containing protein</fullName>
    </recommendedName>
</protein>
<reference evidence="2" key="1">
    <citation type="journal article" date="2023" name="IScience">
        <title>Live-bearing cockroach genome reveals convergent evolutionary mechanisms linked to viviparity in insects and beyond.</title>
        <authorList>
            <person name="Fouks B."/>
            <person name="Harrison M.C."/>
            <person name="Mikhailova A.A."/>
            <person name="Marchal E."/>
            <person name="English S."/>
            <person name="Carruthers M."/>
            <person name="Jennings E.C."/>
            <person name="Chiamaka E.L."/>
            <person name="Frigard R.A."/>
            <person name="Pippel M."/>
            <person name="Attardo G.M."/>
            <person name="Benoit J.B."/>
            <person name="Bornberg-Bauer E."/>
            <person name="Tobe S.S."/>
        </authorList>
    </citation>
    <scope>NUCLEOTIDE SEQUENCE</scope>
    <source>
        <strain evidence="2">Stay&amp;Tobe</strain>
    </source>
</reference>
<dbReference type="InterPro" id="IPR031947">
    <property type="entry name" value="Headcase_mid"/>
</dbReference>
<dbReference type="Pfam" id="PF16002">
    <property type="entry name" value="Headcase"/>
    <property type="match status" value="1"/>
</dbReference>
<sequence length="50" mass="5806">CNRCGKPILPPHQRLNFYSDYSHSLPCLHCGMVDTHFVKPLSLCYTRDIQ</sequence>